<keyword evidence="1" id="KW-0677">Repeat</keyword>
<dbReference type="PANTHER" id="PTHR10039:SF5">
    <property type="entry name" value="NACHT DOMAIN-CONTAINING PROTEIN"/>
    <property type="match status" value="1"/>
</dbReference>
<dbReference type="Pfam" id="PF24883">
    <property type="entry name" value="NPHP3_N"/>
    <property type="match status" value="1"/>
</dbReference>
<dbReference type="Gene3D" id="3.40.50.300">
    <property type="entry name" value="P-loop containing nucleotide triphosphate hydrolases"/>
    <property type="match status" value="1"/>
</dbReference>
<organism evidence="3 4">
    <name type="scientific">Glutinoglossum americanum</name>
    <dbReference type="NCBI Taxonomy" id="1670608"/>
    <lineage>
        <taxon>Eukaryota</taxon>
        <taxon>Fungi</taxon>
        <taxon>Dikarya</taxon>
        <taxon>Ascomycota</taxon>
        <taxon>Pezizomycotina</taxon>
        <taxon>Geoglossomycetes</taxon>
        <taxon>Geoglossales</taxon>
        <taxon>Geoglossaceae</taxon>
        <taxon>Glutinoglossum</taxon>
    </lineage>
</organism>
<evidence type="ECO:0000313" key="3">
    <source>
        <dbReference type="EMBL" id="KAH0533983.1"/>
    </source>
</evidence>
<dbReference type="AlphaFoldDB" id="A0A9P8KTY6"/>
<dbReference type="EMBL" id="JAGHQL010000297">
    <property type="protein sequence ID" value="KAH0533983.1"/>
    <property type="molecule type" value="Genomic_DNA"/>
</dbReference>
<dbReference type="OrthoDB" id="674604at2759"/>
<comment type="caution">
    <text evidence="3">The sequence shown here is derived from an EMBL/GenBank/DDBJ whole genome shotgun (WGS) entry which is preliminary data.</text>
</comment>
<feature type="domain" description="Nephrocystin 3-like N-terminal" evidence="2">
    <location>
        <begin position="258"/>
        <end position="417"/>
    </location>
</feature>
<evidence type="ECO:0000313" key="4">
    <source>
        <dbReference type="Proteomes" id="UP000698800"/>
    </source>
</evidence>
<keyword evidence="4" id="KW-1185">Reference proteome</keyword>
<evidence type="ECO:0000259" key="2">
    <source>
        <dbReference type="Pfam" id="PF24883"/>
    </source>
</evidence>
<dbReference type="SUPFAM" id="SSF52540">
    <property type="entry name" value="P-loop containing nucleoside triphosphate hydrolases"/>
    <property type="match status" value="1"/>
</dbReference>
<accession>A0A9P8KTY6</accession>
<evidence type="ECO:0000256" key="1">
    <source>
        <dbReference type="ARBA" id="ARBA00022737"/>
    </source>
</evidence>
<dbReference type="PANTHER" id="PTHR10039">
    <property type="entry name" value="AMELOGENIN"/>
    <property type="match status" value="1"/>
</dbReference>
<proteinExistence type="predicted"/>
<gene>
    <name evidence="3" type="ORF">FGG08_007406</name>
</gene>
<protein>
    <recommendedName>
        <fullName evidence="2">Nephrocystin 3-like N-terminal domain-containing protein</fullName>
    </recommendedName>
</protein>
<sequence>METLAVIGLVGNIVQFVDFASKLISKSIQLYQSSDGVLTENINTEIATNHLFQLSNKLENVANAAGDEALQALCKSCGVVAVELLGALDKLKVHKEKKKWKSMRKALRSLWSKEKIQEIEKQLASFREELNLHIVIDLRRVKKLMGAVTYRPNDSTQVKDLDTTSQKFLDAIINQQDLFQDTRARHEETIAKIADEHTTTRNEIIQEINLHKQDADLAEQERHLAKLPYADGAAFNSRIWEHEPQCLPKTRVDLLEHIMIWSRNPGSPCIFWLNGMAGTGKSTIARTVAHKLNEKECLGASFFFSRGRGDLGHAGRFFTTLAAQLANALPTLRPYIYRAIAEKFKISQQGLADQWKHLIFQPLSNLNKAQHQLQIFGLVIDALDECEGEEDIRLILGLLAQAKTLESVQLRVFLTSRPETPIRLGFYNIPEGSHQDCILHNISPSVVDHDISIFYRHELQTAWKKCDLPEEQTIELLVKKAGGLFIWAATACRFISDGKRFARRRLSLILQGNTALMPSEKKLDEIYITILTHSVSGSLDEYEKEELRRLFKEIVGSIVVLFDPLSAANMAKLLDETEEEIYQTLDDLHSVLEVPGSQEYAIRLLHPSFRDFLLDKKRCRDQHFWVDEKKAHGSLAESCLRLMSNSLRRDICYLRAPGALVCGVENSRIEQCLPTDLQYACRYWVQHLQRSEAQLCDNDHVHKFLQEHFLHWLEALSLSGRTSDSVGMVTALQSMVVSDLDPASLT</sequence>
<name>A0A9P8KTY6_9PEZI</name>
<dbReference type="Proteomes" id="UP000698800">
    <property type="component" value="Unassembled WGS sequence"/>
</dbReference>
<reference evidence="3" key="1">
    <citation type="submission" date="2021-03" db="EMBL/GenBank/DDBJ databases">
        <title>Comparative genomics and phylogenomic investigation of the class Geoglossomycetes provide insights into ecological specialization and systematics.</title>
        <authorList>
            <person name="Melie T."/>
            <person name="Pirro S."/>
            <person name="Miller A.N."/>
            <person name="Quandt A."/>
        </authorList>
    </citation>
    <scope>NUCLEOTIDE SEQUENCE</scope>
    <source>
        <strain evidence="3">GBOQ0MN5Z8</strain>
    </source>
</reference>
<dbReference type="InterPro" id="IPR027417">
    <property type="entry name" value="P-loop_NTPase"/>
</dbReference>
<dbReference type="InterPro" id="IPR056884">
    <property type="entry name" value="NPHP3-like_N"/>
</dbReference>